<reference evidence="3" key="1">
    <citation type="submission" date="2016-11" db="EMBL/GenBank/DDBJ databases">
        <authorList>
            <person name="Varghese N."/>
            <person name="Submissions S."/>
        </authorList>
    </citation>
    <scope>NUCLEOTIDE SEQUENCE [LARGE SCALE GENOMIC DNA]</scope>
    <source>
        <strain evidence="3">USBA-503</strain>
    </source>
</reference>
<feature type="transmembrane region" description="Helical" evidence="1">
    <location>
        <begin position="242"/>
        <end position="258"/>
    </location>
</feature>
<proteinExistence type="predicted"/>
<sequence>MAQWIAFLLFFSALLAFVDKDLAKARQRAIWQQSFQSEVRLRDVGRAWTAEWWREARIAGVSVRNAILVSAFMGILVAAFLSIGVEQPALAPFAGGAVGFWWFRVKSLHGAYEKYQQQMTTAILDEAIPIAVHSLKATGRLEVAVDEVAKLAKRKAVRALFGEVSETWRQKSLTPAEALVRAARERDVEVLLTLATMTRDAADFQPDYAEMWLGYREQMLQILYHQRRVAARTRVSKRNASIFVYLVGSLLLLAYPRMGRFLTFQTRVGFWLLLLVMVGGMVLIYRMAAKALKEV</sequence>
<dbReference type="AlphaFoldDB" id="A0A1M6WL81"/>
<dbReference type="Proteomes" id="UP000184016">
    <property type="component" value="Unassembled WGS sequence"/>
</dbReference>
<accession>A0A1M6WL81</accession>
<name>A0A1M6WL81_9BACL</name>
<organism evidence="2 3">
    <name type="scientific">Alicyclobacillus tolerans</name>
    <dbReference type="NCBI Taxonomy" id="90970"/>
    <lineage>
        <taxon>Bacteria</taxon>
        <taxon>Bacillati</taxon>
        <taxon>Bacillota</taxon>
        <taxon>Bacilli</taxon>
        <taxon>Bacillales</taxon>
        <taxon>Alicyclobacillaceae</taxon>
        <taxon>Alicyclobacillus</taxon>
    </lineage>
</organism>
<dbReference type="STRING" id="1830138.SAMN05443507_12832"/>
<feature type="transmembrane region" description="Helical" evidence="1">
    <location>
        <begin position="270"/>
        <end position="288"/>
    </location>
</feature>
<gene>
    <name evidence="2" type="ORF">SAMN05443507_12832</name>
</gene>
<protein>
    <submittedName>
        <fullName evidence="2">Tight adherence protein B</fullName>
    </submittedName>
</protein>
<dbReference type="EMBL" id="FRAF01000028">
    <property type="protein sequence ID" value="SHK94487.1"/>
    <property type="molecule type" value="Genomic_DNA"/>
</dbReference>
<keyword evidence="3" id="KW-1185">Reference proteome</keyword>
<dbReference type="RefSeq" id="WP_072875113.1">
    <property type="nucleotide sequence ID" value="NZ_FRAF01000028.1"/>
</dbReference>
<keyword evidence="1" id="KW-1133">Transmembrane helix</keyword>
<evidence type="ECO:0000313" key="2">
    <source>
        <dbReference type="EMBL" id="SHK94487.1"/>
    </source>
</evidence>
<keyword evidence="1" id="KW-0472">Membrane</keyword>
<keyword evidence="1" id="KW-0812">Transmembrane</keyword>
<feature type="transmembrane region" description="Helical" evidence="1">
    <location>
        <begin position="66"/>
        <end position="85"/>
    </location>
</feature>
<evidence type="ECO:0000313" key="3">
    <source>
        <dbReference type="Proteomes" id="UP000184016"/>
    </source>
</evidence>
<evidence type="ECO:0000256" key="1">
    <source>
        <dbReference type="SAM" id="Phobius"/>
    </source>
</evidence>